<evidence type="ECO:0000259" key="2">
    <source>
        <dbReference type="Pfam" id="PF01073"/>
    </source>
</evidence>
<dbReference type="GO" id="GO:0006694">
    <property type="term" value="P:steroid biosynthetic process"/>
    <property type="evidence" value="ECO:0007669"/>
    <property type="project" value="InterPro"/>
</dbReference>
<dbReference type="Proteomes" id="UP000011715">
    <property type="component" value="Unassembled WGS sequence"/>
</dbReference>
<feature type="domain" description="3-beta hydroxysteroid dehydrogenase/isomerase" evidence="2">
    <location>
        <begin position="25"/>
        <end position="157"/>
    </location>
</feature>
<proteinExistence type="predicted"/>
<name>A0A0C4DYL9_MAGP6</name>
<dbReference type="InterPro" id="IPR002225">
    <property type="entry name" value="3Beta_OHSteriod_DH/Estase"/>
</dbReference>
<reference evidence="4" key="4">
    <citation type="journal article" date="2015" name="G3 (Bethesda)">
        <title>Genome sequences of three phytopathogenic species of the Magnaporthaceae family of fungi.</title>
        <authorList>
            <person name="Okagaki L.H."/>
            <person name="Nunes C.C."/>
            <person name="Sailsbery J."/>
            <person name="Clay B."/>
            <person name="Brown D."/>
            <person name="John T."/>
            <person name="Oh Y."/>
            <person name="Young N."/>
            <person name="Fitzgerald M."/>
            <person name="Haas B.J."/>
            <person name="Zeng Q."/>
            <person name="Young S."/>
            <person name="Adiconis X."/>
            <person name="Fan L."/>
            <person name="Levin J.Z."/>
            <person name="Mitchell T.K."/>
            <person name="Okubara P.A."/>
            <person name="Farman M.L."/>
            <person name="Kohn L.M."/>
            <person name="Birren B."/>
            <person name="Ma L.-J."/>
            <person name="Dean R.A."/>
        </authorList>
    </citation>
    <scope>NUCLEOTIDE SEQUENCE</scope>
    <source>
        <strain evidence="4">ATCC 64411 / 73-15</strain>
    </source>
</reference>
<protein>
    <submittedName>
        <fullName evidence="3">C-3 sterol dehydrogenase/C-4 decarboxylase</fullName>
    </submittedName>
</protein>
<dbReference type="STRING" id="644358.A0A0C4DYL9"/>
<keyword evidence="5" id="KW-1185">Reference proteome</keyword>
<evidence type="ECO:0000256" key="1">
    <source>
        <dbReference type="SAM" id="MobiDB-lite"/>
    </source>
</evidence>
<dbReference type="Pfam" id="PF01073">
    <property type="entry name" value="3Beta_HSD"/>
    <property type="match status" value="1"/>
</dbReference>
<dbReference type="OrthoDB" id="10058185at2759"/>
<dbReference type="GO" id="GO:0016616">
    <property type="term" value="F:oxidoreductase activity, acting on the CH-OH group of donors, NAD or NADP as acceptor"/>
    <property type="evidence" value="ECO:0007669"/>
    <property type="project" value="InterPro"/>
</dbReference>
<sequence>MYRDPPHVNGDETLPTWADADDDGQGQPEEAYARSKAAAHKLVLAANEPDAADASTDARLPLKTASLVLAHMYGERDSQMLRTMLDTTALPGAPFVRIGDGTNLIEVVDVANAAAALRLAAKALLDPARAAGRVDGEAFNVSDDHPVLFWHHVRVMYDAAQRHYGTPGEPRVFVLPGWFMWTIVWIVDWVLRIFTLGRVRPPVSLSKLALLYALYTHTYSTRKIRERLGFKPVSDHDAVIAAAVERELKRRDAEKDAVKKVA</sequence>
<reference evidence="3" key="2">
    <citation type="submission" date="2010-05" db="EMBL/GenBank/DDBJ databases">
        <title>The Genome Sequence of Magnaporthe poae strain ATCC 64411.</title>
        <authorList>
            <consortium name="The Broad Institute Genome Sequencing Platform"/>
            <consortium name="Broad Institute Genome Sequencing Center for Infectious Disease"/>
            <person name="Ma L.-J."/>
            <person name="Dead R."/>
            <person name="Young S."/>
            <person name="Zeng Q."/>
            <person name="Koehrsen M."/>
            <person name="Alvarado L."/>
            <person name="Berlin A."/>
            <person name="Chapman S.B."/>
            <person name="Chen Z."/>
            <person name="Freedman E."/>
            <person name="Gellesch M."/>
            <person name="Goldberg J."/>
            <person name="Griggs A."/>
            <person name="Gujja S."/>
            <person name="Heilman E.R."/>
            <person name="Heiman D."/>
            <person name="Hepburn T."/>
            <person name="Howarth C."/>
            <person name="Jen D."/>
            <person name="Larson L."/>
            <person name="Mehta T."/>
            <person name="Neiman D."/>
            <person name="Pearson M."/>
            <person name="Roberts A."/>
            <person name="Saif S."/>
            <person name="Shea T."/>
            <person name="Shenoy N."/>
            <person name="Sisk P."/>
            <person name="Stolte C."/>
            <person name="Sykes S."/>
            <person name="Walk T."/>
            <person name="White J."/>
            <person name="Yandava C."/>
            <person name="Haas B."/>
            <person name="Nusbaum C."/>
            <person name="Birren B."/>
        </authorList>
    </citation>
    <scope>NUCLEOTIDE SEQUENCE</scope>
    <source>
        <strain evidence="3">ATCC 64411</strain>
    </source>
</reference>
<feature type="region of interest" description="Disordered" evidence="1">
    <location>
        <begin position="1"/>
        <end position="28"/>
    </location>
</feature>
<reference evidence="3" key="3">
    <citation type="submission" date="2011-03" db="EMBL/GenBank/DDBJ databases">
        <title>Annotation of Magnaporthe poae ATCC 64411.</title>
        <authorList>
            <person name="Ma L.-J."/>
            <person name="Dead R."/>
            <person name="Young S.K."/>
            <person name="Zeng Q."/>
            <person name="Gargeya S."/>
            <person name="Fitzgerald M."/>
            <person name="Haas B."/>
            <person name="Abouelleil A."/>
            <person name="Alvarado L."/>
            <person name="Arachchi H.M."/>
            <person name="Berlin A."/>
            <person name="Brown A."/>
            <person name="Chapman S.B."/>
            <person name="Chen Z."/>
            <person name="Dunbar C."/>
            <person name="Freedman E."/>
            <person name="Gearin G."/>
            <person name="Gellesch M."/>
            <person name="Goldberg J."/>
            <person name="Griggs A."/>
            <person name="Gujja S."/>
            <person name="Heiman D."/>
            <person name="Howarth C."/>
            <person name="Larson L."/>
            <person name="Lui A."/>
            <person name="MacDonald P.J.P."/>
            <person name="Mehta T."/>
            <person name="Montmayeur A."/>
            <person name="Murphy C."/>
            <person name="Neiman D."/>
            <person name="Pearson M."/>
            <person name="Priest M."/>
            <person name="Roberts A."/>
            <person name="Saif S."/>
            <person name="Shea T."/>
            <person name="Shenoy N."/>
            <person name="Sisk P."/>
            <person name="Stolte C."/>
            <person name="Sykes S."/>
            <person name="Yandava C."/>
            <person name="Wortman J."/>
            <person name="Nusbaum C."/>
            <person name="Birren B."/>
        </authorList>
    </citation>
    <scope>NUCLEOTIDE SEQUENCE</scope>
    <source>
        <strain evidence="3">ATCC 64411</strain>
    </source>
</reference>
<dbReference type="AlphaFoldDB" id="A0A0C4DYL9"/>
<accession>A0A0C4DYL9</accession>
<evidence type="ECO:0000313" key="3">
    <source>
        <dbReference type="EMBL" id="KLU86126.1"/>
    </source>
</evidence>
<reference evidence="5" key="1">
    <citation type="submission" date="2010-05" db="EMBL/GenBank/DDBJ databases">
        <title>The genome sequence of Magnaporthe poae strain ATCC 64411.</title>
        <authorList>
            <person name="Ma L.-J."/>
            <person name="Dead R."/>
            <person name="Young S."/>
            <person name="Zeng Q."/>
            <person name="Koehrsen M."/>
            <person name="Alvarado L."/>
            <person name="Berlin A."/>
            <person name="Chapman S.B."/>
            <person name="Chen Z."/>
            <person name="Freedman E."/>
            <person name="Gellesch M."/>
            <person name="Goldberg J."/>
            <person name="Griggs A."/>
            <person name="Gujja S."/>
            <person name="Heilman E.R."/>
            <person name="Heiman D."/>
            <person name="Hepburn T."/>
            <person name="Howarth C."/>
            <person name="Jen D."/>
            <person name="Larson L."/>
            <person name="Mehta T."/>
            <person name="Neiman D."/>
            <person name="Pearson M."/>
            <person name="Roberts A."/>
            <person name="Saif S."/>
            <person name="Shea T."/>
            <person name="Shenoy N."/>
            <person name="Sisk P."/>
            <person name="Stolte C."/>
            <person name="Sykes S."/>
            <person name="Walk T."/>
            <person name="White J."/>
            <person name="Yandava C."/>
            <person name="Haas B."/>
            <person name="Nusbaum C."/>
            <person name="Birren B."/>
        </authorList>
    </citation>
    <scope>NUCLEOTIDE SEQUENCE [LARGE SCALE GENOMIC DNA]</scope>
    <source>
        <strain evidence="5">ATCC 64411 / 73-15</strain>
    </source>
</reference>
<dbReference type="SUPFAM" id="SSF51735">
    <property type="entry name" value="NAD(P)-binding Rossmann-fold domains"/>
    <property type="match status" value="1"/>
</dbReference>
<dbReference type="EMBL" id="GL876969">
    <property type="protein sequence ID" value="KLU86126.1"/>
    <property type="molecule type" value="Genomic_DNA"/>
</dbReference>
<dbReference type="Gene3D" id="3.40.50.720">
    <property type="entry name" value="NAD(P)-binding Rossmann-like Domain"/>
    <property type="match status" value="1"/>
</dbReference>
<organism evidence="4 5">
    <name type="scientific">Magnaporthiopsis poae (strain ATCC 64411 / 73-15)</name>
    <name type="common">Kentucky bluegrass fungus</name>
    <name type="synonym">Magnaporthe poae</name>
    <dbReference type="NCBI Taxonomy" id="644358"/>
    <lineage>
        <taxon>Eukaryota</taxon>
        <taxon>Fungi</taxon>
        <taxon>Dikarya</taxon>
        <taxon>Ascomycota</taxon>
        <taxon>Pezizomycotina</taxon>
        <taxon>Sordariomycetes</taxon>
        <taxon>Sordariomycetidae</taxon>
        <taxon>Magnaporthales</taxon>
        <taxon>Magnaporthaceae</taxon>
        <taxon>Magnaporthiopsis</taxon>
    </lineage>
</organism>
<evidence type="ECO:0000313" key="4">
    <source>
        <dbReference type="EnsemblFungi" id="MAPG_05145T0"/>
    </source>
</evidence>
<dbReference type="VEuPathDB" id="FungiDB:MAPG_05145"/>
<dbReference type="InterPro" id="IPR036291">
    <property type="entry name" value="NAD(P)-bd_dom_sf"/>
</dbReference>
<reference evidence="4" key="5">
    <citation type="submission" date="2015-06" db="UniProtKB">
        <authorList>
            <consortium name="EnsemblFungi"/>
        </authorList>
    </citation>
    <scope>IDENTIFICATION</scope>
    <source>
        <strain evidence="4">ATCC 64411</strain>
    </source>
</reference>
<feature type="compositionally biased region" description="Basic and acidic residues" evidence="1">
    <location>
        <begin position="1"/>
        <end position="10"/>
    </location>
</feature>
<dbReference type="EnsemblFungi" id="MAPG_05145T0">
    <property type="protein sequence ID" value="MAPG_05145T0"/>
    <property type="gene ID" value="MAPG_05145"/>
</dbReference>
<dbReference type="eggNOG" id="KOG1430">
    <property type="taxonomic scope" value="Eukaryota"/>
</dbReference>
<gene>
    <name evidence="3" type="ORF">MAPG_05145</name>
</gene>
<dbReference type="EMBL" id="ADBL01001216">
    <property type="status" value="NOT_ANNOTATED_CDS"/>
    <property type="molecule type" value="Genomic_DNA"/>
</dbReference>
<evidence type="ECO:0000313" key="5">
    <source>
        <dbReference type="Proteomes" id="UP000011715"/>
    </source>
</evidence>